<proteinExistence type="predicted"/>
<protein>
    <submittedName>
        <fullName evidence="9">4-hydroxy-3-methylbut-2-enyl diphosphate reductase</fullName>
        <ecNumber evidence="9">1.17.7.4</ecNumber>
    </submittedName>
</protein>
<keyword evidence="6" id="KW-0411">Iron-sulfur</keyword>
<evidence type="ECO:0000313" key="9">
    <source>
        <dbReference type="EMBL" id="MFD2573077.1"/>
    </source>
</evidence>
<keyword evidence="9" id="KW-0689">Ribosomal protein</keyword>
<dbReference type="InterPro" id="IPR003451">
    <property type="entry name" value="LytB/IspH"/>
</dbReference>
<name>A0ABW5M932_9BACT</name>
<keyword evidence="5" id="KW-0408">Iron</keyword>
<dbReference type="NCBIfam" id="TIGR00216">
    <property type="entry name" value="ispH_lytB"/>
    <property type="match status" value="1"/>
</dbReference>
<evidence type="ECO:0000256" key="6">
    <source>
        <dbReference type="ARBA" id="ARBA00023014"/>
    </source>
</evidence>
<organism evidence="9 10">
    <name type="scientific">Spirosoma soli</name>
    <dbReference type="NCBI Taxonomy" id="1770529"/>
    <lineage>
        <taxon>Bacteria</taxon>
        <taxon>Pseudomonadati</taxon>
        <taxon>Bacteroidota</taxon>
        <taxon>Cytophagia</taxon>
        <taxon>Cytophagales</taxon>
        <taxon>Cytophagaceae</taxon>
        <taxon>Spirosoma</taxon>
    </lineage>
</organism>
<keyword evidence="9" id="KW-0687">Ribonucleoprotein</keyword>
<dbReference type="EC" id="1.17.7.4" evidence="9"/>
<comment type="cofactor">
    <cofactor evidence="1">
        <name>[4Fe-4S] cluster</name>
        <dbReference type="ChEBI" id="CHEBI:49883"/>
    </cofactor>
</comment>
<dbReference type="PANTHER" id="PTHR31619">
    <property type="entry name" value="4-HYDROXY-3-METHYLBUT-2-ENYL DIPHOSPHATE REDUCTASE, CHLOROPLASTIC"/>
    <property type="match status" value="1"/>
</dbReference>
<comment type="pathway">
    <text evidence="7">Isoprenoid biosynthesis; isopentenyl diphosphate biosynthesis via DXP pathway; isopentenyl diphosphate from 1-deoxy-D-xylulose 5-phosphate: step 6/6.</text>
</comment>
<dbReference type="Pfam" id="PF02401">
    <property type="entry name" value="LYTB"/>
    <property type="match status" value="1"/>
</dbReference>
<gene>
    <name evidence="9" type="ORF">ACFSUS_20720</name>
</gene>
<keyword evidence="10" id="KW-1185">Reference proteome</keyword>
<evidence type="ECO:0000256" key="2">
    <source>
        <dbReference type="ARBA" id="ARBA00022485"/>
    </source>
</evidence>
<dbReference type="EMBL" id="JBHULN010000015">
    <property type="protein sequence ID" value="MFD2573077.1"/>
    <property type="molecule type" value="Genomic_DNA"/>
</dbReference>
<evidence type="ECO:0000256" key="7">
    <source>
        <dbReference type="ARBA" id="ARBA00046313"/>
    </source>
</evidence>
<dbReference type="CDD" id="cd13944">
    <property type="entry name" value="lytB_ispH"/>
    <property type="match status" value="1"/>
</dbReference>
<evidence type="ECO:0000256" key="3">
    <source>
        <dbReference type="ARBA" id="ARBA00022723"/>
    </source>
</evidence>
<comment type="caution">
    <text evidence="9">The sequence shown here is derived from an EMBL/GenBank/DDBJ whole genome shotgun (WGS) entry which is preliminary data.</text>
</comment>
<accession>A0ABW5M932</accession>
<dbReference type="NCBIfam" id="NF009911">
    <property type="entry name" value="PRK13371.1"/>
    <property type="match status" value="1"/>
</dbReference>
<sequence length="409" mass="45870">MKTFDIPAYYRSAILTPVKAYRQKQDKLKRDFTPTLLDFGPVRFWLARHFGFCYGVENAVEIAYKAIAENPGKRIFLLSQIIHNPDVNADLQSRGVRFLLDTQGNQLIPWFELNADDIVIISAYGAPLETEQMLTAIGVNVKQYDTTCPFVTKVWNKSAQIGQKAYTVVVHGKPLHEETRAIVSRSQVNAPTVVVKDMTQAQRLALYMTGARTSAEFFDEFAGQFSAGFDPVRDLQRIGVVNQTTMLASDTQGIADYLKQVLIQQYDLHRPDLIETHFANTRDTLCYATNDNQEAAYELLTHPADLAIVAGGYNSLNTSHLVELCEEKLPTYFINSEQKILTNSLIKHYDLHSRQEVVTGRFLPDTDPVTIALTCGSSCPDSVVEGILLRIVSFFPNARPIEEVLAELA</sequence>
<dbReference type="PANTHER" id="PTHR31619:SF5">
    <property type="entry name" value="4-HYDROXY-3-METHYLBUT-2-ENYL DIPHOSPHATE REDUCTASE, CHLOROPLASTIC"/>
    <property type="match status" value="1"/>
</dbReference>
<keyword evidence="3" id="KW-0479">Metal-binding</keyword>
<evidence type="ECO:0000313" key="10">
    <source>
        <dbReference type="Proteomes" id="UP001597469"/>
    </source>
</evidence>
<comment type="pathway">
    <text evidence="8">Isoprenoid biosynthesis; dimethylallyl diphosphate biosynthesis; dimethylallyl diphosphate from (2E)-4-hydroxy-3-methylbutenyl diphosphate: step 1/1.</text>
</comment>
<reference evidence="10" key="1">
    <citation type="journal article" date="2019" name="Int. J. Syst. Evol. Microbiol.">
        <title>The Global Catalogue of Microorganisms (GCM) 10K type strain sequencing project: providing services to taxonomists for standard genome sequencing and annotation.</title>
        <authorList>
            <consortium name="The Broad Institute Genomics Platform"/>
            <consortium name="The Broad Institute Genome Sequencing Center for Infectious Disease"/>
            <person name="Wu L."/>
            <person name="Ma J."/>
        </authorList>
    </citation>
    <scope>NUCLEOTIDE SEQUENCE [LARGE SCALE GENOMIC DNA]</scope>
    <source>
        <strain evidence="10">KCTC 42805</strain>
    </source>
</reference>
<dbReference type="GO" id="GO:0005840">
    <property type="term" value="C:ribosome"/>
    <property type="evidence" value="ECO:0007669"/>
    <property type="project" value="UniProtKB-KW"/>
</dbReference>
<evidence type="ECO:0000256" key="4">
    <source>
        <dbReference type="ARBA" id="ARBA00023002"/>
    </source>
</evidence>
<dbReference type="Gene3D" id="3.40.1010.20">
    <property type="entry name" value="4-hydroxy-3-methylbut-2-enyl diphosphate reductase, catalytic domain"/>
    <property type="match status" value="2"/>
</dbReference>
<dbReference type="Gene3D" id="3.40.50.11270">
    <property type="match status" value="1"/>
</dbReference>
<dbReference type="GO" id="GO:0051745">
    <property type="term" value="F:4-hydroxy-3-methylbut-2-enyl diphosphate reductase activity"/>
    <property type="evidence" value="ECO:0007669"/>
    <property type="project" value="UniProtKB-EC"/>
</dbReference>
<dbReference type="Proteomes" id="UP001597469">
    <property type="component" value="Unassembled WGS sequence"/>
</dbReference>
<evidence type="ECO:0000256" key="1">
    <source>
        <dbReference type="ARBA" id="ARBA00001966"/>
    </source>
</evidence>
<keyword evidence="4 9" id="KW-0560">Oxidoreductase</keyword>
<dbReference type="RefSeq" id="WP_381525674.1">
    <property type="nucleotide sequence ID" value="NZ_JBHULN010000015.1"/>
</dbReference>
<keyword evidence="2" id="KW-0004">4Fe-4S</keyword>
<evidence type="ECO:0000256" key="8">
    <source>
        <dbReference type="ARBA" id="ARBA00046314"/>
    </source>
</evidence>
<evidence type="ECO:0000256" key="5">
    <source>
        <dbReference type="ARBA" id="ARBA00023004"/>
    </source>
</evidence>